<comment type="caution">
    <text evidence="8">The sequence shown here is derived from an EMBL/GenBank/DDBJ whole genome shotgun (WGS) entry which is preliminary data.</text>
</comment>
<feature type="domain" description="Histidine kinase" evidence="7">
    <location>
        <begin position="12"/>
        <end position="189"/>
    </location>
</feature>
<dbReference type="InterPro" id="IPR005467">
    <property type="entry name" value="His_kinase_dom"/>
</dbReference>
<dbReference type="SUPFAM" id="SSF55874">
    <property type="entry name" value="ATPase domain of HSP90 chaperone/DNA topoisomerase II/histidine kinase"/>
    <property type="match status" value="1"/>
</dbReference>
<keyword evidence="6" id="KW-0902">Two-component regulatory system</keyword>
<evidence type="ECO:0000259" key="7">
    <source>
        <dbReference type="PROSITE" id="PS50109"/>
    </source>
</evidence>
<gene>
    <name evidence="8" type="ORF">GCM10009827_006790</name>
</gene>
<protein>
    <recommendedName>
        <fullName evidence="3">histidine kinase</fullName>
        <ecNumber evidence="3">2.7.13.3</ecNumber>
    </recommendedName>
</protein>
<evidence type="ECO:0000256" key="2">
    <source>
        <dbReference type="ARBA" id="ARBA00004236"/>
    </source>
</evidence>
<comment type="catalytic activity">
    <reaction evidence="1">
        <text>ATP + protein L-histidine = ADP + protein N-phospho-L-histidine.</text>
        <dbReference type="EC" id="2.7.13.3"/>
    </reaction>
</comment>
<dbReference type="InterPro" id="IPR036890">
    <property type="entry name" value="HATPase_C_sf"/>
</dbReference>
<dbReference type="Proteomes" id="UP001501470">
    <property type="component" value="Unassembled WGS sequence"/>
</dbReference>
<evidence type="ECO:0000313" key="9">
    <source>
        <dbReference type="Proteomes" id="UP001501470"/>
    </source>
</evidence>
<evidence type="ECO:0000313" key="8">
    <source>
        <dbReference type="EMBL" id="GAA1500582.1"/>
    </source>
</evidence>
<dbReference type="InterPro" id="IPR003661">
    <property type="entry name" value="HisK_dim/P_dom"/>
</dbReference>
<dbReference type="InterPro" id="IPR036097">
    <property type="entry name" value="HisK_dim/P_sf"/>
</dbReference>
<dbReference type="PROSITE" id="PS50109">
    <property type="entry name" value="HIS_KIN"/>
    <property type="match status" value="1"/>
</dbReference>
<evidence type="ECO:0000256" key="5">
    <source>
        <dbReference type="ARBA" id="ARBA00022777"/>
    </source>
</evidence>
<sequence length="219" mass="23217">MTAAVEPQYLRQLSHELRTPLTGIRGYSEVLEQAGPLTERQRHMLTMLNSCVHRLDSLIDDLLLIASVDAGAYGLVVEDVDLARLCEHAVRAHNAHARPGEPAVRCADSAGSCVVQADPRQLEHLLVALLNHAAGCFAGCAELWVGTGGDGTGAWVTVTVTGDADEPAGIVGLGLAVVRAIAEQHGGSVAAGDSELRVALPRTVRPSERVVVRAMRRSR</sequence>
<dbReference type="EC" id="2.7.13.3" evidence="3"/>
<reference evidence="8 9" key="1">
    <citation type="journal article" date="2019" name="Int. J. Syst. Evol. Microbiol.">
        <title>The Global Catalogue of Microorganisms (GCM) 10K type strain sequencing project: providing services to taxonomists for standard genome sequencing and annotation.</title>
        <authorList>
            <consortium name="The Broad Institute Genomics Platform"/>
            <consortium name="The Broad Institute Genome Sequencing Center for Infectious Disease"/>
            <person name="Wu L."/>
            <person name="Ma J."/>
        </authorList>
    </citation>
    <scope>NUCLEOTIDE SEQUENCE [LARGE SCALE GENOMIC DNA]</scope>
    <source>
        <strain evidence="8 9">JCM 15933</strain>
    </source>
</reference>
<accession>A0ABN1ZL23</accession>
<evidence type="ECO:0000256" key="6">
    <source>
        <dbReference type="ARBA" id="ARBA00023012"/>
    </source>
</evidence>
<dbReference type="SUPFAM" id="SSF47384">
    <property type="entry name" value="Homodimeric domain of signal transducing histidine kinase"/>
    <property type="match status" value="1"/>
</dbReference>
<keyword evidence="5" id="KW-0418">Kinase</keyword>
<dbReference type="Gene3D" id="1.10.287.130">
    <property type="match status" value="1"/>
</dbReference>
<keyword evidence="4" id="KW-0808">Transferase</keyword>
<dbReference type="CDD" id="cd00082">
    <property type="entry name" value="HisKA"/>
    <property type="match status" value="1"/>
</dbReference>
<organism evidence="8 9">
    <name type="scientific">Dactylosporangium maewongense</name>
    <dbReference type="NCBI Taxonomy" id="634393"/>
    <lineage>
        <taxon>Bacteria</taxon>
        <taxon>Bacillati</taxon>
        <taxon>Actinomycetota</taxon>
        <taxon>Actinomycetes</taxon>
        <taxon>Micromonosporales</taxon>
        <taxon>Micromonosporaceae</taxon>
        <taxon>Dactylosporangium</taxon>
    </lineage>
</organism>
<dbReference type="SMART" id="SM00388">
    <property type="entry name" value="HisKA"/>
    <property type="match status" value="1"/>
</dbReference>
<dbReference type="PANTHER" id="PTHR43711">
    <property type="entry name" value="TWO-COMPONENT HISTIDINE KINASE"/>
    <property type="match status" value="1"/>
</dbReference>
<dbReference type="EMBL" id="BAAAQD010000001">
    <property type="protein sequence ID" value="GAA1500582.1"/>
    <property type="molecule type" value="Genomic_DNA"/>
</dbReference>
<dbReference type="RefSeq" id="WP_344499344.1">
    <property type="nucleotide sequence ID" value="NZ_BAAAQD010000001.1"/>
</dbReference>
<name>A0ABN1ZL23_9ACTN</name>
<dbReference type="InterPro" id="IPR050736">
    <property type="entry name" value="Sensor_HK_Regulatory"/>
</dbReference>
<proteinExistence type="predicted"/>
<dbReference type="Gene3D" id="3.30.565.10">
    <property type="entry name" value="Histidine kinase-like ATPase, C-terminal domain"/>
    <property type="match status" value="1"/>
</dbReference>
<dbReference type="PANTHER" id="PTHR43711:SF1">
    <property type="entry name" value="HISTIDINE KINASE 1"/>
    <property type="match status" value="1"/>
</dbReference>
<evidence type="ECO:0000256" key="1">
    <source>
        <dbReference type="ARBA" id="ARBA00000085"/>
    </source>
</evidence>
<evidence type="ECO:0000256" key="3">
    <source>
        <dbReference type="ARBA" id="ARBA00012438"/>
    </source>
</evidence>
<comment type="subcellular location">
    <subcellularLocation>
        <location evidence="2">Cell membrane</location>
    </subcellularLocation>
</comment>
<keyword evidence="9" id="KW-1185">Reference proteome</keyword>
<dbReference type="Pfam" id="PF00512">
    <property type="entry name" value="HisKA"/>
    <property type="match status" value="1"/>
</dbReference>
<evidence type="ECO:0000256" key="4">
    <source>
        <dbReference type="ARBA" id="ARBA00022679"/>
    </source>
</evidence>